<feature type="region of interest" description="Disordered" evidence="7">
    <location>
        <begin position="384"/>
        <end position="419"/>
    </location>
</feature>
<evidence type="ECO:0008006" key="13">
    <source>
        <dbReference type="Google" id="ProtNLM"/>
    </source>
</evidence>
<feature type="region of interest" description="Disordered" evidence="7">
    <location>
        <begin position="303"/>
        <end position="338"/>
    </location>
</feature>
<comment type="subcellular location">
    <subcellularLocation>
        <location evidence="1">Nucleus</location>
    </subcellularLocation>
</comment>
<evidence type="ECO:0000259" key="9">
    <source>
        <dbReference type="Pfam" id="PF14630"/>
    </source>
</evidence>
<evidence type="ECO:0000256" key="5">
    <source>
        <dbReference type="ARBA" id="ARBA00022840"/>
    </source>
</evidence>
<comment type="caution">
    <text evidence="11">The sequence shown here is derived from an EMBL/GenBank/DDBJ whole genome shotgun (WGS) entry which is preliminary data.</text>
</comment>
<feature type="compositionally biased region" description="Basic and acidic residues" evidence="7">
    <location>
        <begin position="303"/>
        <end position="312"/>
    </location>
</feature>
<dbReference type="PANTHER" id="PTHR12705">
    <property type="entry name" value="ORIGIN RECOGNITION COMPLEX SUBUNIT 5"/>
    <property type="match status" value="1"/>
</dbReference>
<dbReference type="InterPro" id="IPR027417">
    <property type="entry name" value="P-loop_NTPase"/>
</dbReference>
<organism evidence="11 12">
    <name type="scientific">Exophiala sideris</name>
    <dbReference type="NCBI Taxonomy" id="1016849"/>
    <lineage>
        <taxon>Eukaryota</taxon>
        <taxon>Fungi</taxon>
        <taxon>Dikarya</taxon>
        <taxon>Ascomycota</taxon>
        <taxon>Pezizomycotina</taxon>
        <taxon>Eurotiomycetes</taxon>
        <taxon>Chaetothyriomycetidae</taxon>
        <taxon>Chaetothyriales</taxon>
        <taxon>Herpotrichiellaceae</taxon>
        <taxon>Exophiala</taxon>
    </lineage>
</organism>
<proteinExistence type="inferred from homology"/>
<comment type="similarity">
    <text evidence="2">Belongs to the ORC5 family.</text>
</comment>
<dbReference type="Pfam" id="PF13191">
    <property type="entry name" value="AAA_16"/>
    <property type="match status" value="1"/>
</dbReference>
<dbReference type="Pfam" id="PF14630">
    <property type="entry name" value="ORC5_C"/>
    <property type="match status" value="1"/>
</dbReference>
<name>A0ABR0JMR2_9EURO</name>
<feature type="compositionally biased region" description="Basic residues" evidence="7">
    <location>
        <begin position="386"/>
        <end position="400"/>
    </location>
</feature>
<evidence type="ECO:0000313" key="11">
    <source>
        <dbReference type="EMBL" id="KAK5067208.1"/>
    </source>
</evidence>
<evidence type="ECO:0000256" key="4">
    <source>
        <dbReference type="ARBA" id="ARBA00022741"/>
    </source>
</evidence>
<dbReference type="Gene3D" id="3.40.50.300">
    <property type="entry name" value="P-loop containing nucleotide triphosphate hydrolases"/>
    <property type="match status" value="1"/>
</dbReference>
<protein>
    <recommendedName>
        <fullName evidence="13">Orc1-like AAA ATPase domain-containing protein</fullName>
    </recommendedName>
</protein>
<feature type="domain" description="Orc1-like AAA ATPase" evidence="8">
    <location>
        <begin position="17"/>
        <end position="160"/>
    </location>
</feature>
<keyword evidence="4" id="KW-0547">Nucleotide-binding</keyword>
<keyword evidence="12" id="KW-1185">Reference proteome</keyword>
<keyword evidence="5" id="KW-0067">ATP-binding</keyword>
<dbReference type="InterPro" id="IPR048866">
    <property type="entry name" value="ORC5_lid"/>
</dbReference>
<evidence type="ECO:0000256" key="1">
    <source>
        <dbReference type="ARBA" id="ARBA00004123"/>
    </source>
</evidence>
<sequence length="537" mass="59239">MVALLPPELLELISRACPCRDTQIRQLATFHNNVFPSPPILVAHGLEGTHKTEVIVNVLRKQGIGHAVIKSRECLTQRHLLSKIFASCISSLGPESDIEQFDRVDSINALLGNLRKLYERAGPKRFVVVLEGIDRLRQPGPTLLPALARLGNQIPGLSIILTSNSPRPHILHKTGVPYVYFPPNTRLEAVHMVTSQQPPLPKANNSIIDDDAASKLYAQFAVTVYDSLISSTASTSIDTFRSTCEKLWPKFIHPMSSGQEPPGTGRNKTWDFAKLLVRSRRLFQAEGEDALHETLPRVFRQEWPENVSERNDTPATPSKRIAGLDDPFSSHPEDLQQKQDLSNQPPLLKHFSTLVLLSAYLASHTAPKHDILLFSRLSSSSSNTSKKIRRLRQTPTKKKTAAMSDGTPSKAGTPGKSRSKSIFAATANLGIPRSFTLERLLAILRAVHPHGIPNRPGHVVSDRVYRELGELEKLRLVVRTSGSSLGASTGAAGSMVGAGNDDLTEEKWRVNVNRDWVVAMGHVWGMGISEYEVESEL</sequence>
<dbReference type="Proteomes" id="UP001345691">
    <property type="component" value="Unassembled WGS sequence"/>
</dbReference>
<evidence type="ECO:0000259" key="8">
    <source>
        <dbReference type="Pfam" id="PF13191"/>
    </source>
</evidence>
<evidence type="ECO:0000256" key="3">
    <source>
        <dbReference type="ARBA" id="ARBA00022705"/>
    </source>
</evidence>
<dbReference type="SUPFAM" id="SSF52540">
    <property type="entry name" value="P-loop containing nucleoside triphosphate hydrolases"/>
    <property type="match status" value="1"/>
</dbReference>
<dbReference type="InterPro" id="IPR041664">
    <property type="entry name" value="AAA_16"/>
</dbReference>
<keyword evidence="3" id="KW-0235">DNA replication</keyword>
<evidence type="ECO:0000256" key="2">
    <source>
        <dbReference type="ARBA" id="ARBA00006269"/>
    </source>
</evidence>
<evidence type="ECO:0000256" key="7">
    <source>
        <dbReference type="SAM" id="MobiDB-lite"/>
    </source>
</evidence>
<keyword evidence="6" id="KW-0539">Nucleus</keyword>
<dbReference type="Pfam" id="PF21639">
    <property type="entry name" value="ORC5_lid"/>
    <property type="match status" value="1"/>
</dbReference>
<evidence type="ECO:0000313" key="12">
    <source>
        <dbReference type="Proteomes" id="UP001345691"/>
    </source>
</evidence>
<dbReference type="InterPro" id="IPR020796">
    <property type="entry name" value="ORC5"/>
</dbReference>
<evidence type="ECO:0000259" key="10">
    <source>
        <dbReference type="Pfam" id="PF21639"/>
    </source>
</evidence>
<feature type="domain" description="ORC5 lid" evidence="10">
    <location>
        <begin position="217"/>
        <end position="284"/>
    </location>
</feature>
<feature type="domain" description="Origin recognition complex subunit 5 C-terminal" evidence="9">
    <location>
        <begin position="348"/>
        <end position="531"/>
    </location>
</feature>
<reference evidence="11 12" key="1">
    <citation type="submission" date="2023-08" db="EMBL/GenBank/DDBJ databases">
        <title>Black Yeasts Isolated from many extreme environments.</title>
        <authorList>
            <person name="Coleine C."/>
            <person name="Stajich J.E."/>
            <person name="Selbmann L."/>
        </authorList>
    </citation>
    <scope>NUCLEOTIDE SEQUENCE [LARGE SCALE GENOMIC DNA]</scope>
    <source>
        <strain evidence="11 12">CCFEE 6328</strain>
    </source>
</reference>
<dbReference type="InterPro" id="IPR047088">
    <property type="entry name" value="ORC5_C"/>
</dbReference>
<accession>A0ABR0JMR2</accession>
<evidence type="ECO:0000256" key="6">
    <source>
        <dbReference type="ARBA" id="ARBA00023242"/>
    </source>
</evidence>
<gene>
    <name evidence="11" type="ORF">LTR69_001195</name>
</gene>
<dbReference type="EMBL" id="JAVRRF010000002">
    <property type="protein sequence ID" value="KAK5067208.1"/>
    <property type="molecule type" value="Genomic_DNA"/>
</dbReference>
<dbReference type="PANTHER" id="PTHR12705:SF0">
    <property type="entry name" value="ORIGIN RECOGNITION COMPLEX SUBUNIT 5"/>
    <property type="match status" value="1"/>
</dbReference>